<dbReference type="Proteomes" id="UP000193100">
    <property type="component" value="Chromosome"/>
</dbReference>
<evidence type="ECO:0000259" key="3">
    <source>
        <dbReference type="Pfam" id="PF00582"/>
    </source>
</evidence>
<dbReference type="CDD" id="cd00293">
    <property type="entry name" value="USP-like"/>
    <property type="match status" value="2"/>
</dbReference>
<proteinExistence type="inferred from homology"/>
<name>A0A1W6KC37_9GAMM</name>
<dbReference type="PRINTS" id="PR01438">
    <property type="entry name" value="UNVRSLSTRESS"/>
</dbReference>
<dbReference type="STRING" id="1420917.AU15_14720"/>
<accession>A0A1W6KC37</accession>
<feature type="domain" description="UspA" evidence="3">
    <location>
        <begin position="28"/>
        <end position="182"/>
    </location>
</feature>
<dbReference type="InterPro" id="IPR006015">
    <property type="entry name" value="Universal_stress_UspA"/>
</dbReference>
<comment type="similarity">
    <text evidence="1">Belongs to the universal stress protein A family.</text>
</comment>
<dbReference type="PANTHER" id="PTHR46268:SF6">
    <property type="entry name" value="UNIVERSAL STRESS PROTEIN UP12"/>
    <property type="match status" value="1"/>
</dbReference>
<dbReference type="GeneID" id="77256840"/>
<protein>
    <submittedName>
        <fullName evidence="4">Universal stress protein family protein</fullName>
    </submittedName>
</protein>
<evidence type="ECO:0000256" key="2">
    <source>
        <dbReference type="SAM" id="MobiDB-lite"/>
    </source>
</evidence>
<gene>
    <name evidence="4" type="ORF">MARSALSMR5_02911</name>
</gene>
<evidence type="ECO:0000313" key="5">
    <source>
        <dbReference type="Proteomes" id="UP000193100"/>
    </source>
</evidence>
<dbReference type="RefSeq" id="WP_085681367.1">
    <property type="nucleotide sequence ID" value="NZ_CP020931.1"/>
</dbReference>
<sequence length="308" mass="34225">MTQAKEFKDVTGQNNNHKDHQGEVEMLRVVACIDGSRAAPAVCDYAAWASKHMETPMTLLHVLDEERYPTEPDLAGSIGLGSREQLMDELAELDRKRSKLALEHGHHMLDEAEHRVKEQGIDDVIKRQRHGDLTESLLALENQTRLLVMGLHGESSSDRDVHVGSQLETVIRSVHRPILLVPDEYEQPKSAMLAFDGSATAFKGVELLAGSPVLKGMPIHLVMIGADTNDRWEQLKKAEKMLGDLGSDITLAIRAGDVEPTLHAYQEEHDIDILVMGAYGHSRIRQFLVGSTTTIMLKTAKKPLVILR</sequence>
<dbReference type="AlphaFoldDB" id="A0A1W6KC37"/>
<dbReference type="InterPro" id="IPR006016">
    <property type="entry name" value="UspA"/>
</dbReference>
<dbReference type="SUPFAM" id="SSF52402">
    <property type="entry name" value="Adenine nucleotide alpha hydrolases-like"/>
    <property type="match status" value="2"/>
</dbReference>
<feature type="region of interest" description="Disordered" evidence="2">
    <location>
        <begin position="1"/>
        <end position="20"/>
    </location>
</feature>
<reference evidence="4 5" key="1">
    <citation type="submission" date="2017-04" db="EMBL/GenBank/DDBJ databases">
        <title>Genome Sequence of Marinobacter salarius strain SMR5 Isolated from a culture of the Diatom Skeletonema marinoi.</title>
        <authorList>
            <person name="Topel M."/>
            <person name="Pinder M.I.M."/>
            <person name="Johansson O.N."/>
            <person name="Kourtchenko O."/>
            <person name="Godhe A."/>
            <person name="Clarke A.K."/>
        </authorList>
    </citation>
    <scope>NUCLEOTIDE SEQUENCE [LARGE SCALE GENOMIC DNA]</scope>
    <source>
        <strain evidence="4 5">SMR5</strain>
    </source>
</reference>
<feature type="domain" description="UspA" evidence="3">
    <location>
        <begin position="236"/>
        <end position="308"/>
    </location>
</feature>
<dbReference type="Gene3D" id="3.40.50.12370">
    <property type="match status" value="1"/>
</dbReference>
<dbReference type="PANTHER" id="PTHR46268">
    <property type="entry name" value="STRESS RESPONSE PROTEIN NHAX"/>
    <property type="match status" value="1"/>
</dbReference>
<organism evidence="4 5">
    <name type="scientific">Marinobacter salarius</name>
    <dbReference type="NCBI Taxonomy" id="1420917"/>
    <lineage>
        <taxon>Bacteria</taxon>
        <taxon>Pseudomonadati</taxon>
        <taxon>Pseudomonadota</taxon>
        <taxon>Gammaproteobacteria</taxon>
        <taxon>Pseudomonadales</taxon>
        <taxon>Marinobacteraceae</taxon>
        <taxon>Marinobacter</taxon>
    </lineage>
</organism>
<evidence type="ECO:0000256" key="1">
    <source>
        <dbReference type="ARBA" id="ARBA00008791"/>
    </source>
</evidence>
<dbReference type="Pfam" id="PF00582">
    <property type="entry name" value="Usp"/>
    <property type="match status" value="2"/>
</dbReference>
<dbReference type="EMBL" id="CP020931">
    <property type="protein sequence ID" value="ARM84957.1"/>
    <property type="molecule type" value="Genomic_DNA"/>
</dbReference>
<evidence type="ECO:0000313" key="4">
    <source>
        <dbReference type="EMBL" id="ARM84957.1"/>
    </source>
</evidence>